<evidence type="ECO:0000256" key="7">
    <source>
        <dbReference type="SAM" id="MobiDB-lite"/>
    </source>
</evidence>
<evidence type="ECO:0000256" key="4">
    <source>
        <dbReference type="ARBA" id="ARBA00023054"/>
    </source>
</evidence>
<dbReference type="AlphaFoldDB" id="A0A1I5D2S3"/>
<protein>
    <recommendedName>
        <fullName evidence="3">DNA recombination protein RmuC homolog</fullName>
    </recommendedName>
</protein>
<dbReference type="PANTHER" id="PTHR30563">
    <property type="entry name" value="DNA RECOMBINATION PROTEIN RMUC"/>
    <property type="match status" value="1"/>
</dbReference>
<sequence length="451" mass="50499">MNDIVITLGQHGITTFQILIGALALIGLLVLWLLISLSRQNNVRAQELFDAQEQARRQRAQVDELSRLQAEMTGRMQTMAEIFSTRQTEMSQALTNRMDGMGHRLSQTVTKSLGDQQKMTGDHLRALHERLALIDKAQGNITELSGRVVELQQILANKQARGTFGQGRMEAIIEDALPKHAYDFQFTLSNGKRPDCVIHIPNDTAVLVIDAKFPLEGWTAVKEAANPDEDKAARSRFRNDVKKHIKDISERYFLVGETQDTAFMFVPSESLFADLHEQFDDVVQTAHRARIVIVSPSLLTLSIQVIQSILKDARMREQAHIIQREVTLLMEDVTRLDDRVSKLQAHFGQTQKDVDQILTSTGKIVKRGRKIEEIDVSEAELQAAARDNADHIADKSETEETPETGTPETETPAPVEDTPAFPFKGPYGIAGPKIAEPGTSRSLFSMDEEER</sequence>
<dbReference type="OrthoDB" id="370725at2"/>
<dbReference type="RefSeq" id="WP_090069890.1">
    <property type="nucleotide sequence ID" value="NZ_FOVR01000002.1"/>
</dbReference>
<comment type="function">
    <text evidence="1">Involved in DNA recombination.</text>
</comment>
<feature type="compositionally biased region" description="Low complexity" evidence="7">
    <location>
        <begin position="403"/>
        <end position="419"/>
    </location>
</feature>
<dbReference type="STRING" id="655353.SAMN04488056_102450"/>
<dbReference type="Proteomes" id="UP000199236">
    <property type="component" value="Unassembled WGS sequence"/>
</dbReference>
<evidence type="ECO:0000256" key="8">
    <source>
        <dbReference type="SAM" id="Phobius"/>
    </source>
</evidence>
<dbReference type="EMBL" id="FOVR01000002">
    <property type="protein sequence ID" value="SFN93447.1"/>
    <property type="molecule type" value="Genomic_DNA"/>
</dbReference>
<feature type="compositionally biased region" description="Basic and acidic residues" evidence="7">
    <location>
        <begin position="387"/>
        <end position="398"/>
    </location>
</feature>
<evidence type="ECO:0000256" key="6">
    <source>
        <dbReference type="SAM" id="Coils"/>
    </source>
</evidence>
<evidence type="ECO:0000256" key="3">
    <source>
        <dbReference type="ARBA" id="ARBA00021840"/>
    </source>
</evidence>
<evidence type="ECO:0000313" key="9">
    <source>
        <dbReference type="EMBL" id="SFN93447.1"/>
    </source>
</evidence>
<comment type="similarity">
    <text evidence="2">Belongs to the RmuC family.</text>
</comment>
<dbReference type="InterPro" id="IPR003798">
    <property type="entry name" value="DNA_recombination_RmuC"/>
</dbReference>
<keyword evidence="4 6" id="KW-0175">Coiled coil</keyword>
<keyword evidence="5" id="KW-0233">DNA recombination</keyword>
<feature type="transmembrane region" description="Helical" evidence="8">
    <location>
        <begin position="12"/>
        <end position="35"/>
    </location>
</feature>
<gene>
    <name evidence="9" type="ORF">SAMN04488056_102450</name>
</gene>
<evidence type="ECO:0000256" key="5">
    <source>
        <dbReference type="ARBA" id="ARBA00023172"/>
    </source>
</evidence>
<accession>A0A1I5D2S3</accession>
<keyword evidence="8" id="KW-0812">Transmembrane</keyword>
<proteinExistence type="inferred from homology"/>
<organism evidence="9 10">
    <name type="scientific">Cohaesibacter marisflavi</name>
    <dbReference type="NCBI Taxonomy" id="655353"/>
    <lineage>
        <taxon>Bacteria</taxon>
        <taxon>Pseudomonadati</taxon>
        <taxon>Pseudomonadota</taxon>
        <taxon>Alphaproteobacteria</taxon>
        <taxon>Hyphomicrobiales</taxon>
        <taxon>Cohaesibacteraceae</taxon>
    </lineage>
</organism>
<name>A0A1I5D2S3_9HYPH</name>
<keyword evidence="10" id="KW-1185">Reference proteome</keyword>
<dbReference type="Pfam" id="PF02646">
    <property type="entry name" value="RmuC"/>
    <property type="match status" value="1"/>
</dbReference>
<keyword evidence="8" id="KW-1133">Transmembrane helix</keyword>
<dbReference type="GO" id="GO:0006310">
    <property type="term" value="P:DNA recombination"/>
    <property type="evidence" value="ECO:0007669"/>
    <property type="project" value="UniProtKB-KW"/>
</dbReference>
<evidence type="ECO:0000256" key="2">
    <source>
        <dbReference type="ARBA" id="ARBA00009840"/>
    </source>
</evidence>
<feature type="region of interest" description="Disordered" evidence="7">
    <location>
        <begin position="387"/>
        <end position="451"/>
    </location>
</feature>
<feature type="coiled-coil region" evidence="6">
    <location>
        <begin position="134"/>
        <end position="161"/>
    </location>
</feature>
<dbReference type="PANTHER" id="PTHR30563:SF0">
    <property type="entry name" value="DNA RECOMBINATION PROTEIN RMUC"/>
    <property type="match status" value="1"/>
</dbReference>
<evidence type="ECO:0000313" key="10">
    <source>
        <dbReference type="Proteomes" id="UP000199236"/>
    </source>
</evidence>
<evidence type="ECO:0000256" key="1">
    <source>
        <dbReference type="ARBA" id="ARBA00003416"/>
    </source>
</evidence>
<reference evidence="9 10" key="1">
    <citation type="submission" date="2016-10" db="EMBL/GenBank/DDBJ databases">
        <authorList>
            <person name="de Groot N.N."/>
        </authorList>
    </citation>
    <scope>NUCLEOTIDE SEQUENCE [LARGE SCALE GENOMIC DNA]</scope>
    <source>
        <strain evidence="9 10">CGMCC 1.9157</strain>
    </source>
</reference>
<keyword evidence="8" id="KW-0472">Membrane</keyword>